<evidence type="ECO:0000313" key="2">
    <source>
        <dbReference type="EMBL" id="CCK80976.1"/>
    </source>
</evidence>
<dbReference type="KEGG" id="dto:TOL2_C28160"/>
<keyword evidence="1" id="KW-0472">Membrane</keyword>
<sequence>MNNYFNILKNNWKFFVIAIGILIVANTFNGILSISSFEKMYTDSVISIYRDAAVNLKRTIELSIKFGKQLHEFYGINMLLEQFKEENSNITDISIARPGGEILYSLDSAKVHTVILSNLIPDYLQGKEILCKYNTEKKLHNGMYYIFLEIRDKKKEITGMINVTFKESLVKQPLNLIIQWNLKKLAKTTLVVSVLLFSSMVWLFDFSTGRFQRKRLYCLLFLFLCLGQMIYSYYSITYFHEKYVGIIHLKTLGIQNQLTTEIEKFLTAGINICKLNKIDERLKSIADSTPYIDNINVLNKDMQLLYSAYDKHEDFPIENNMESKQILQGTLKSKELISGHIQIQISKSAIQKKIFEIIMDSVTVLLISLVFITELLFFMFIFI</sequence>
<dbReference type="RefSeq" id="WP_014958187.1">
    <property type="nucleotide sequence ID" value="NC_018645.1"/>
</dbReference>
<keyword evidence="1" id="KW-0812">Transmembrane</keyword>
<feature type="transmembrane region" description="Helical" evidence="1">
    <location>
        <begin position="185"/>
        <end position="204"/>
    </location>
</feature>
<protein>
    <submittedName>
        <fullName evidence="2">Putative major facilitator superfamily protein</fullName>
    </submittedName>
</protein>
<gene>
    <name evidence="2" type="ordered locus">TOL2_C28160</name>
</gene>
<proteinExistence type="predicted"/>
<evidence type="ECO:0000256" key="1">
    <source>
        <dbReference type="SAM" id="Phobius"/>
    </source>
</evidence>
<dbReference type="AlphaFoldDB" id="K0NHX9"/>
<organism evidence="2 3">
    <name type="scientific">Desulfobacula toluolica (strain DSM 7467 / Tol2)</name>
    <dbReference type="NCBI Taxonomy" id="651182"/>
    <lineage>
        <taxon>Bacteria</taxon>
        <taxon>Pseudomonadati</taxon>
        <taxon>Thermodesulfobacteriota</taxon>
        <taxon>Desulfobacteria</taxon>
        <taxon>Desulfobacterales</taxon>
        <taxon>Desulfobacteraceae</taxon>
        <taxon>Desulfobacula</taxon>
    </lineage>
</organism>
<dbReference type="STRING" id="651182.TOL2_C28160"/>
<dbReference type="EMBL" id="FO203503">
    <property type="protein sequence ID" value="CCK80976.1"/>
    <property type="molecule type" value="Genomic_DNA"/>
</dbReference>
<accession>K0NHX9</accession>
<feature type="transmembrane region" description="Helical" evidence="1">
    <location>
        <begin position="357"/>
        <end position="382"/>
    </location>
</feature>
<evidence type="ECO:0000313" key="3">
    <source>
        <dbReference type="Proteomes" id="UP000007347"/>
    </source>
</evidence>
<dbReference type="Proteomes" id="UP000007347">
    <property type="component" value="Chromosome"/>
</dbReference>
<feature type="transmembrane region" description="Helical" evidence="1">
    <location>
        <begin position="12"/>
        <end position="32"/>
    </location>
</feature>
<name>K0NHX9_DESTT</name>
<feature type="transmembrane region" description="Helical" evidence="1">
    <location>
        <begin position="216"/>
        <end position="234"/>
    </location>
</feature>
<keyword evidence="1" id="KW-1133">Transmembrane helix</keyword>
<keyword evidence="3" id="KW-1185">Reference proteome</keyword>
<reference evidence="2 3" key="1">
    <citation type="journal article" date="2013" name="Environ. Microbiol.">
        <title>Complete genome, catabolic sub-proteomes and key-metabolites of Desulfobacula toluolica Tol2, a marine, aromatic compound-degrading, sulfate-reducing bacterium.</title>
        <authorList>
            <person name="Wohlbrand L."/>
            <person name="Jacob J.H."/>
            <person name="Kube M."/>
            <person name="Mussmann M."/>
            <person name="Jarling R."/>
            <person name="Beck A."/>
            <person name="Amann R."/>
            <person name="Wilkes H."/>
            <person name="Reinhardt R."/>
            <person name="Rabus R."/>
        </authorList>
    </citation>
    <scope>NUCLEOTIDE SEQUENCE [LARGE SCALE GENOMIC DNA]</scope>
    <source>
        <strain evidence="3">DSM 7467 / Tol2</strain>
    </source>
</reference>
<dbReference type="HOGENOM" id="CLU_721069_0_0_7"/>